<feature type="region of interest" description="Disordered" evidence="1">
    <location>
        <begin position="1"/>
        <end position="32"/>
    </location>
</feature>
<reference evidence="2" key="1">
    <citation type="submission" date="2023-04" db="EMBL/GenBank/DDBJ databases">
        <authorList>
            <person name="Vijverberg K."/>
            <person name="Xiong W."/>
            <person name="Schranz E."/>
        </authorList>
    </citation>
    <scope>NUCLEOTIDE SEQUENCE</scope>
</reference>
<keyword evidence="3" id="KW-1185">Reference proteome</keyword>
<proteinExistence type="predicted"/>
<name>A0AA35Z7Q1_LACSI</name>
<evidence type="ECO:0000313" key="2">
    <source>
        <dbReference type="EMBL" id="CAI9287296.1"/>
    </source>
</evidence>
<dbReference type="Proteomes" id="UP001177003">
    <property type="component" value="Chromosome 5"/>
</dbReference>
<feature type="compositionally biased region" description="Polar residues" evidence="1">
    <location>
        <begin position="12"/>
        <end position="32"/>
    </location>
</feature>
<sequence length="150" mass="16423">MGSRKPEKLPTIVTSDSSHQPPLNLQPHQTPLPSLLQPGIPSQISVNVFLSMFPTSYFTFLHIVAPIDSSSFKGSDRLSLRHRHPSLLSKGVRLGGDRRAGVSTGTVGKRLPSSSCYMIASISKSRPKSPTVFFFQSKDQIGEFFILSDP</sequence>
<organism evidence="2 3">
    <name type="scientific">Lactuca saligna</name>
    <name type="common">Willowleaf lettuce</name>
    <dbReference type="NCBI Taxonomy" id="75948"/>
    <lineage>
        <taxon>Eukaryota</taxon>
        <taxon>Viridiplantae</taxon>
        <taxon>Streptophyta</taxon>
        <taxon>Embryophyta</taxon>
        <taxon>Tracheophyta</taxon>
        <taxon>Spermatophyta</taxon>
        <taxon>Magnoliopsida</taxon>
        <taxon>eudicotyledons</taxon>
        <taxon>Gunneridae</taxon>
        <taxon>Pentapetalae</taxon>
        <taxon>asterids</taxon>
        <taxon>campanulids</taxon>
        <taxon>Asterales</taxon>
        <taxon>Asteraceae</taxon>
        <taxon>Cichorioideae</taxon>
        <taxon>Cichorieae</taxon>
        <taxon>Lactucinae</taxon>
        <taxon>Lactuca</taxon>
    </lineage>
</organism>
<protein>
    <submittedName>
        <fullName evidence="2">Uncharacterized protein</fullName>
    </submittedName>
</protein>
<evidence type="ECO:0000256" key="1">
    <source>
        <dbReference type="SAM" id="MobiDB-lite"/>
    </source>
</evidence>
<dbReference type="AlphaFoldDB" id="A0AA35Z7Q1"/>
<gene>
    <name evidence="2" type="ORF">LSALG_LOCUS26664</name>
</gene>
<evidence type="ECO:0000313" key="3">
    <source>
        <dbReference type="Proteomes" id="UP001177003"/>
    </source>
</evidence>
<accession>A0AA35Z7Q1</accession>
<dbReference type="EMBL" id="OX465081">
    <property type="protein sequence ID" value="CAI9287296.1"/>
    <property type="molecule type" value="Genomic_DNA"/>
</dbReference>